<dbReference type="OrthoDB" id="27483at2759"/>
<dbReference type="AlphaFoldDB" id="Q2HC81"/>
<evidence type="ECO:0000256" key="1">
    <source>
        <dbReference type="SAM" id="Coils"/>
    </source>
</evidence>
<dbReference type="RefSeq" id="XP_001228689.1">
    <property type="nucleotide sequence ID" value="XM_001228688.1"/>
</dbReference>
<dbReference type="Proteomes" id="UP000001056">
    <property type="component" value="Unassembled WGS sequence"/>
</dbReference>
<feature type="region of interest" description="Disordered" evidence="2">
    <location>
        <begin position="602"/>
        <end position="621"/>
    </location>
</feature>
<keyword evidence="4" id="KW-1185">Reference proteome</keyword>
<dbReference type="eggNOG" id="ENOG502QWAB">
    <property type="taxonomic scope" value="Eukaryota"/>
</dbReference>
<reference evidence="4" key="1">
    <citation type="journal article" date="2015" name="Genome Announc.">
        <title>Draft genome sequence of the cellulolytic fungus Chaetomium globosum.</title>
        <authorList>
            <person name="Cuomo C.A."/>
            <person name="Untereiner W.A."/>
            <person name="Ma L.-J."/>
            <person name="Grabherr M."/>
            <person name="Birren B.W."/>
        </authorList>
    </citation>
    <scope>NUCLEOTIDE SEQUENCE [LARGE SCALE GENOMIC DNA]</scope>
    <source>
        <strain evidence="4">ATCC 6205 / CBS 148.51 / DSM 1962 / NBRC 6347 / NRRL 1970</strain>
    </source>
</reference>
<gene>
    <name evidence="3" type="ORF">CHGG_02173</name>
</gene>
<sequence length="621" mass="69109">MEHEYTEASLALRGLKTTDLRRVQCLREVSTELDFDVFLAAIEKREEGYLKGDWYLRYFSRRRSRNGPGDNPSLDRHKIGESYKTSIIIKKLVDLDGVFLRSEMAIDEKDLRVNLIPGGDPFKGVDNRKEERYEGLDSTNPTFTHFYRTTAPLSPCCANYYAEKYLLAACEPTRRQYAVETMRRLARIAWGDDAAVFVKADKAIILLVLEAAVVCCEYDLFNDVLGLVDAAAVSDIFDLVRAKDLKAIFKKEGYLRESDGAGIMNMINSPQDYGLFRTRVLPILAAAALTRPPFVLGALPILTSWASSEEFPQPEVLDMVKWLSESVIVGLDIRDLRSHAALLMADPQSLGTSRSTRTRDLTSKERSLIVNPATLANFTSTLLTHSWDDLLTTLCQRIAAQTATISTAECPHLRLPFLRHLLPPAGTPSPHYKLLTHTLLTAHLTHHVGPEPPHGPASLALAPQTSCCCFSCGLVSKFLASHLEGEARFKLDADRREHVRRELRASHAEEVVKRETNCGERHDTFFSLCREENDALLVTKVAARVRRERDAWEERVEDARKCLQEFAEDGVLGRVVGGDGGGGVGTFLRDNEVELSGIGVGGSRGVKRKEEGRGGSGDGCY</sequence>
<organism evidence="3 4">
    <name type="scientific">Chaetomium globosum (strain ATCC 6205 / CBS 148.51 / DSM 1962 / NBRC 6347 / NRRL 1970)</name>
    <name type="common">Soil fungus</name>
    <dbReference type="NCBI Taxonomy" id="306901"/>
    <lineage>
        <taxon>Eukaryota</taxon>
        <taxon>Fungi</taxon>
        <taxon>Dikarya</taxon>
        <taxon>Ascomycota</taxon>
        <taxon>Pezizomycotina</taxon>
        <taxon>Sordariomycetes</taxon>
        <taxon>Sordariomycetidae</taxon>
        <taxon>Sordariales</taxon>
        <taxon>Chaetomiaceae</taxon>
        <taxon>Chaetomium</taxon>
    </lineage>
</organism>
<dbReference type="HOGENOM" id="CLU_440040_0_0_1"/>
<protein>
    <submittedName>
        <fullName evidence="3">Uncharacterized protein</fullName>
    </submittedName>
</protein>
<dbReference type="EMBL" id="CH408030">
    <property type="protein sequence ID" value="EAQ90238.1"/>
    <property type="molecule type" value="Genomic_DNA"/>
</dbReference>
<name>Q2HC81_CHAGB</name>
<evidence type="ECO:0000256" key="2">
    <source>
        <dbReference type="SAM" id="MobiDB-lite"/>
    </source>
</evidence>
<evidence type="ECO:0000313" key="4">
    <source>
        <dbReference type="Proteomes" id="UP000001056"/>
    </source>
</evidence>
<dbReference type="InParanoid" id="Q2HC81"/>
<dbReference type="OMA" id="MEHEYTE"/>
<keyword evidence="1" id="KW-0175">Coiled coil</keyword>
<evidence type="ECO:0000313" key="3">
    <source>
        <dbReference type="EMBL" id="EAQ90238.1"/>
    </source>
</evidence>
<dbReference type="GeneID" id="4389758"/>
<proteinExistence type="predicted"/>
<feature type="coiled-coil region" evidence="1">
    <location>
        <begin position="542"/>
        <end position="569"/>
    </location>
</feature>
<dbReference type="VEuPathDB" id="FungiDB:CHGG_02173"/>
<accession>Q2HC81</accession>